<organism evidence="5 6">
    <name type="scientific">Cohaesibacter marisflavi</name>
    <dbReference type="NCBI Taxonomy" id="655353"/>
    <lineage>
        <taxon>Bacteria</taxon>
        <taxon>Pseudomonadati</taxon>
        <taxon>Pseudomonadota</taxon>
        <taxon>Alphaproteobacteria</taxon>
        <taxon>Hyphomicrobiales</taxon>
        <taxon>Cohaesibacteraceae</taxon>
    </lineage>
</organism>
<reference evidence="5 6" key="1">
    <citation type="submission" date="2016-10" db="EMBL/GenBank/DDBJ databases">
        <authorList>
            <person name="de Groot N.N."/>
        </authorList>
    </citation>
    <scope>NUCLEOTIDE SEQUENCE [LARGE SCALE GENOMIC DNA]</scope>
    <source>
        <strain evidence="5 6">CGMCC 1.9157</strain>
    </source>
</reference>
<keyword evidence="6" id="KW-1185">Reference proteome</keyword>
<evidence type="ECO:0000256" key="2">
    <source>
        <dbReference type="ARBA" id="ARBA00023125"/>
    </source>
</evidence>
<dbReference type="Pfam" id="PF00392">
    <property type="entry name" value="GntR"/>
    <property type="match status" value="1"/>
</dbReference>
<keyword evidence="3" id="KW-0804">Transcription</keyword>
<feature type="domain" description="HTH gntR-type" evidence="4">
    <location>
        <begin position="10"/>
        <end position="77"/>
    </location>
</feature>
<dbReference type="InterPro" id="IPR008920">
    <property type="entry name" value="TF_FadR/GntR_C"/>
</dbReference>
<dbReference type="InterPro" id="IPR036390">
    <property type="entry name" value="WH_DNA-bd_sf"/>
</dbReference>
<keyword evidence="1" id="KW-0805">Transcription regulation</keyword>
<dbReference type="Pfam" id="PF07729">
    <property type="entry name" value="FCD"/>
    <property type="match status" value="1"/>
</dbReference>
<evidence type="ECO:0000313" key="5">
    <source>
        <dbReference type="EMBL" id="SFN47774.1"/>
    </source>
</evidence>
<evidence type="ECO:0000256" key="3">
    <source>
        <dbReference type="ARBA" id="ARBA00023163"/>
    </source>
</evidence>
<evidence type="ECO:0000259" key="4">
    <source>
        <dbReference type="PROSITE" id="PS50949"/>
    </source>
</evidence>
<dbReference type="EMBL" id="FOVR01000001">
    <property type="protein sequence ID" value="SFN47774.1"/>
    <property type="molecule type" value="Genomic_DNA"/>
</dbReference>
<dbReference type="PROSITE" id="PS50949">
    <property type="entry name" value="HTH_GNTR"/>
    <property type="match status" value="1"/>
</dbReference>
<dbReference type="SUPFAM" id="SSF46785">
    <property type="entry name" value="Winged helix' DNA-binding domain"/>
    <property type="match status" value="1"/>
</dbReference>
<dbReference type="STRING" id="655353.SAMN04488056_10134"/>
<dbReference type="Proteomes" id="UP000199236">
    <property type="component" value="Unassembled WGS sequence"/>
</dbReference>
<evidence type="ECO:0000256" key="1">
    <source>
        <dbReference type="ARBA" id="ARBA00023015"/>
    </source>
</evidence>
<dbReference type="InterPro" id="IPR011711">
    <property type="entry name" value="GntR_C"/>
</dbReference>
<name>A0A1I4ZBX6_9HYPH</name>
<proteinExistence type="predicted"/>
<dbReference type="SMART" id="SM00895">
    <property type="entry name" value="FCD"/>
    <property type="match status" value="1"/>
</dbReference>
<dbReference type="Gene3D" id="1.10.10.10">
    <property type="entry name" value="Winged helix-like DNA-binding domain superfamily/Winged helix DNA-binding domain"/>
    <property type="match status" value="1"/>
</dbReference>
<dbReference type="Gene3D" id="1.20.120.530">
    <property type="entry name" value="GntR ligand-binding domain-like"/>
    <property type="match status" value="1"/>
</dbReference>
<dbReference type="PANTHER" id="PTHR43537">
    <property type="entry name" value="TRANSCRIPTIONAL REGULATOR, GNTR FAMILY"/>
    <property type="match status" value="1"/>
</dbReference>
<dbReference type="SMART" id="SM00345">
    <property type="entry name" value="HTH_GNTR"/>
    <property type="match status" value="1"/>
</dbReference>
<evidence type="ECO:0000313" key="6">
    <source>
        <dbReference type="Proteomes" id="UP000199236"/>
    </source>
</evidence>
<sequence>MPIQQDIADLPLSDQVYAKMRELLRDGAFTSGQRVSEADICDRFQVSRTPAREAIRRLLNEGFLTTVESGRIVVAEIDIERAEEIYDMREAVECLAAKLAAKKANTKDLIELRSILDEQRRGATDETDFLDINDRFHRCVYKIASNRYLLRSAEILLVSAGMIRGTTQGRYDYNTWSLQDHEEIYQAIEDGNTTAAEEAARRHVRRGRMQRISLLKTLSSS</sequence>
<dbReference type="GO" id="GO:0003700">
    <property type="term" value="F:DNA-binding transcription factor activity"/>
    <property type="evidence" value="ECO:0007669"/>
    <property type="project" value="InterPro"/>
</dbReference>
<dbReference type="RefSeq" id="WP_090067647.1">
    <property type="nucleotide sequence ID" value="NZ_FOVR01000001.1"/>
</dbReference>
<dbReference type="SUPFAM" id="SSF48008">
    <property type="entry name" value="GntR ligand-binding domain-like"/>
    <property type="match status" value="1"/>
</dbReference>
<dbReference type="GO" id="GO:0003677">
    <property type="term" value="F:DNA binding"/>
    <property type="evidence" value="ECO:0007669"/>
    <property type="project" value="UniProtKB-KW"/>
</dbReference>
<dbReference type="AlphaFoldDB" id="A0A1I4ZBX6"/>
<dbReference type="PANTHER" id="PTHR43537:SF45">
    <property type="entry name" value="GNTR FAMILY REGULATORY PROTEIN"/>
    <property type="match status" value="1"/>
</dbReference>
<dbReference type="OrthoDB" id="9810548at2"/>
<keyword evidence="2 5" id="KW-0238">DNA-binding</keyword>
<dbReference type="CDD" id="cd07377">
    <property type="entry name" value="WHTH_GntR"/>
    <property type="match status" value="1"/>
</dbReference>
<gene>
    <name evidence="5" type="ORF">SAMN04488056_10134</name>
</gene>
<dbReference type="InterPro" id="IPR036388">
    <property type="entry name" value="WH-like_DNA-bd_sf"/>
</dbReference>
<dbReference type="InterPro" id="IPR000524">
    <property type="entry name" value="Tscrpt_reg_HTH_GntR"/>
</dbReference>
<accession>A0A1I4ZBX6</accession>
<protein>
    <submittedName>
        <fullName evidence="5">DNA-binding transcriptional regulator, GntR family</fullName>
    </submittedName>
</protein>